<evidence type="ECO:0000256" key="1">
    <source>
        <dbReference type="ARBA" id="ARBA00022801"/>
    </source>
</evidence>
<keyword evidence="1 4" id="KW-0378">Hydrolase</keyword>
<dbReference type="KEGG" id="mng:MNEG_6174"/>
<dbReference type="PROSITE" id="PS51462">
    <property type="entry name" value="NUDIX"/>
    <property type="match status" value="1"/>
</dbReference>
<dbReference type="InterPro" id="IPR000086">
    <property type="entry name" value="NUDIX_hydrolase_dom"/>
</dbReference>
<dbReference type="Pfam" id="PF00293">
    <property type="entry name" value="NUDIX"/>
    <property type="match status" value="1"/>
</dbReference>
<evidence type="ECO:0000313" key="5">
    <source>
        <dbReference type="Proteomes" id="UP000054498"/>
    </source>
</evidence>
<dbReference type="EMBL" id="KK101200">
    <property type="protein sequence ID" value="KIZ01783.1"/>
    <property type="molecule type" value="Genomic_DNA"/>
</dbReference>
<evidence type="ECO:0000259" key="3">
    <source>
        <dbReference type="PROSITE" id="PS51462"/>
    </source>
</evidence>
<dbReference type="PANTHER" id="PTHR23114:SF17">
    <property type="entry name" value="M7GPPPN-MRNA HYDROLASE"/>
    <property type="match status" value="1"/>
</dbReference>
<dbReference type="GO" id="GO:0005737">
    <property type="term" value="C:cytoplasm"/>
    <property type="evidence" value="ECO:0007669"/>
    <property type="project" value="TreeGrafter"/>
</dbReference>
<dbReference type="RefSeq" id="XP_013900802.1">
    <property type="nucleotide sequence ID" value="XM_014045348.1"/>
</dbReference>
<dbReference type="PANTHER" id="PTHR23114">
    <property type="entry name" value="M7GPPPN-MRNA HYDROLASE"/>
    <property type="match status" value="1"/>
</dbReference>
<evidence type="ECO:0000313" key="4">
    <source>
        <dbReference type="EMBL" id="KIZ01783.1"/>
    </source>
</evidence>
<gene>
    <name evidence="4" type="ORF">MNEG_6174</name>
</gene>
<dbReference type="EC" id="3.-.-.-" evidence="4"/>
<feature type="compositionally biased region" description="Basic and acidic residues" evidence="2">
    <location>
        <begin position="82"/>
        <end position="97"/>
    </location>
</feature>
<dbReference type="GeneID" id="25739050"/>
<dbReference type="STRING" id="145388.A0A0D2JS10"/>
<dbReference type="InterPro" id="IPR020084">
    <property type="entry name" value="NUDIX_hydrolase_CS"/>
</dbReference>
<reference evidence="4 5" key="1">
    <citation type="journal article" date="2013" name="BMC Genomics">
        <title>Reconstruction of the lipid metabolism for the microalga Monoraphidium neglectum from its genome sequence reveals characteristics suitable for biofuel production.</title>
        <authorList>
            <person name="Bogen C."/>
            <person name="Al-Dilaimi A."/>
            <person name="Albersmeier A."/>
            <person name="Wichmann J."/>
            <person name="Grundmann M."/>
            <person name="Rupp O."/>
            <person name="Lauersen K.J."/>
            <person name="Blifernez-Klassen O."/>
            <person name="Kalinowski J."/>
            <person name="Goesmann A."/>
            <person name="Mussgnug J.H."/>
            <person name="Kruse O."/>
        </authorList>
    </citation>
    <scope>NUCLEOTIDE SEQUENCE [LARGE SCALE GENOMIC DNA]</scope>
    <source>
        <strain evidence="4 5">SAG 48.87</strain>
    </source>
</reference>
<dbReference type="OrthoDB" id="18996at2759"/>
<feature type="domain" description="Nudix hydrolase" evidence="3">
    <location>
        <begin position="7"/>
        <end position="120"/>
    </location>
</feature>
<dbReference type="GO" id="GO:0016787">
    <property type="term" value="F:hydrolase activity"/>
    <property type="evidence" value="ECO:0007669"/>
    <property type="project" value="UniProtKB-KW"/>
</dbReference>
<dbReference type="GO" id="GO:0000290">
    <property type="term" value="P:deadenylation-dependent decapping of nuclear-transcribed mRNA"/>
    <property type="evidence" value="ECO:0007669"/>
    <property type="project" value="TreeGrafter"/>
</dbReference>
<dbReference type="InterPro" id="IPR015797">
    <property type="entry name" value="NUDIX_hydrolase-like_dom_sf"/>
</dbReference>
<accession>A0A0D2JS10</accession>
<dbReference type="Gene3D" id="3.90.79.10">
    <property type="entry name" value="Nucleoside Triphosphate Pyrophosphohydrolase"/>
    <property type="match status" value="1"/>
</dbReference>
<dbReference type="PROSITE" id="PS00893">
    <property type="entry name" value="NUDIX_BOX"/>
    <property type="match status" value="1"/>
</dbReference>
<organism evidence="4 5">
    <name type="scientific">Monoraphidium neglectum</name>
    <dbReference type="NCBI Taxonomy" id="145388"/>
    <lineage>
        <taxon>Eukaryota</taxon>
        <taxon>Viridiplantae</taxon>
        <taxon>Chlorophyta</taxon>
        <taxon>core chlorophytes</taxon>
        <taxon>Chlorophyceae</taxon>
        <taxon>CS clade</taxon>
        <taxon>Sphaeropleales</taxon>
        <taxon>Selenastraceae</taxon>
        <taxon>Monoraphidium</taxon>
    </lineage>
</organism>
<name>A0A0D2JS10_9CHLO</name>
<dbReference type="AlphaFoldDB" id="A0A0D2JS10"/>
<protein>
    <submittedName>
        <fullName evidence="4">Putative DCP2 decapping enzyme</fullName>
        <ecNumber evidence="4">3.-.-.-</ecNumber>
    </submittedName>
</protein>
<dbReference type="Proteomes" id="UP000054498">
    <property type="component" value="Unassembled WGS sequence"/>
</dbReference>
<sequence>MFKEFKRNVPVMGAILLDARMEHVLLVRGFKGASCWGFPRGKIMKDESDADCAVREVMEETGYDLEGLLNSDDFIELVLEGKSSRPREGRPRAHSGDRQGQASLPALRRRSRLSAHAAAP</sequence>
<keyword evidence="5" id="KW-1185">Reference proteome</keyword>
<evidence type="ECO:0000256" key="2">
    <source>
        <dbReference type="SAM" id="MobiDB-lite"/>
    </source>
</evidence>
<feature type="region of interest" description="Disordered" evidence="2">
    <location>
        <begin position="81"/>
        <end position="120"/>
    </location>
</feature>
<dbReference type="SUPFAM" id="SSF55811">
    <property type="entry name" value="Nudix"/>
    <property type="match status" value="1"/>
</dbReference>
<proteinExistence type="predicted"/>